<evidence type="ECO:0000259" key="8">
    <source>
        <dbReference type="Pfam" id="PF00857"/>
    </source>
</evidence>
<dbReference type="InterPro" id="IPR036380">
    <property type="entry name" value="Isochorismatase-like_sf"/>
</dbReference>
<comment type="pathway">
    <text evidence="5">Cofactor biosynthesis; nicotinate biosynthesis; nicotinate from nicotinamide: step 1/1.</text>
</comment>
<evidence type="ECO:0000313" key="9">
    <source>
        <dbReference type="EMBL" id="NJB99154.1"/>
    </source>
</evidence>
<evidence type="ECO:0000256" key="5">
    <source>
        <dbReference type="ARBA" id="ARBA00037900"/>
    </source>
</evidence>
<dbReference type="GO" id="GO:0019363">
    <property type="term" value="P:pyridine nucleotide biosynthetic process"/>
    <property type="evidence" value="ECO:0007669"/>
    <property type="project" value="UniProtKB-KW"/>
</dbReference>
<reference evidence="9 10" key="1">
    <citation type="submission" date="2020-03" db="EMBL/GenBank/DDBJ databases">
        <title>Genomic Encyclopedia of Type Strains, Phase IV (KMG-IV): sequencing the most valuable type-strain genomes for metagenomic binning, comparative biology and taxonomic classification.</title>
        <authorList>
            <person name="Goeker M."/>
        </authorList>
    </citation>
    <scope>NUCLEOTIDE SEQUENCE [LARGE SCALE GENOMIC DNA]</scope>
    <source>
        <strain evidence="9 10">DSM 7225</strain>
    </source>
</reference>
<keyword evidence="4 9" id="KW-0378">Hydrolase</keyword>
<dbReference type="Proteomes" id="UP000531251">
    <property type="component" value="Unassembled WGS sequence"/>
</dbReference>
<dbReference type="InterPro" id="IPR000868">
    <property type="entry name" value="Isochorismatase-like_dom"/>
</dbReference>
<name>A0A7X6BDI1_9SPHN</name>
<dbReference type="SUPFAM" id="SSF52499">
    <property type="entry name" value="Isochorismatase-like hydrolases"/>
    <property type="match status" value="1"/>
</dbReference>
<accession>A0A7X6BDI1</accession>
<dbReference type="Gene3D" id="3.40.50.850">
    <property type="entry name" value="Isochorismatase-like"/>
    <property type="match status" value="1"/>
</dbReference>
<keyword evidence="3" id="KW-0479">Metal-binding</keyword>
<dbReference type="GO" id="GO:0046872">
    <property type="term" value="F:metal ion binding"/>
    <property type="evidence" value="ECO:0007669"/>
    <property type="project" value="UniProtKB-KW"/>
</dbReference>
<dbReference type="RefSeq" id="WP_125972447.1">
    <property type="nucleotide sequence ID" value="NZ_BAAADY010000009.1"/>
</dbReference>
<dbReference type="Pfam" id="PF00857">
    <property type="entry name" value="Isochorismatase"/>
    <property type="match status" value="1"/>
</dbReference>
<dbReference type="GO" id="GO:0008936">
    <property type="term" value="F:nicotinamidase activity"/>
    <property type="evidence" value="ECO:0007669"/>
    <property type="project" value="UniProtKB-EC"/>
</dbReference>
<keyword evidence="2" id="KW-0662">Pyridine nucleotide biosynthesis</keyword>
<evidence type="ECO:0000313" key="10">
    <source>
        <dbReference type="Proteomes" id="UP000531251"/>
    </source>
</evidence>
<evidence type="ECO:0000256" key="7">
    <source>
        <dbReference type="ARBA" id="ARBA00043224"/>
    </source>
</evidence>
<evidence type="ECO:0000256" key="3">
    <source>
        <dbReference type="ARBA" id="ARBA00022723"/>
    </source>
</evidence>
<gene>
    <name evidence="9" type="ORF">GGR89_003495</name>
</gene>
<dbReference type="EC" id="3.5.1.19" evidence="6"/>
<keyword evidence="10" id="KW-1185">Reference proteome</keyword>
<dbReference type="EMBL" id="JAATJB010000013">
    <property type="protein sequence ID" value="NJB99154.1"/>
    <property type="molecule type" value="Genomic_DNA"/>
</dbReference>
<evidence type="ECO:0000256" key="6">
    <source>
        <dbReference type="ARBA" id="ARBA00039017"/>
    </source>
</evidence>
<dbReference type="PANTHER" id="PTHR11080">
    <property type="entry name" value="PYRAZINAMIDASE/NICOTINAMIDASE"/>
    <property type="match status" value="1"/>
</dbReference>
<comment type="caution">
    <text evidence="9">The sequence shown here is derived from an EMBL/GenBank/DDBJ whole genome shotgun (WGS) entry which is preliminary data.</text>
</comment>
<dbReference type="AlphaFoldDB" id="A0A7X6BDI1"/>
<comment type="similarity">
    <text evidence="1">Belongs to the isochorismatase family.</text>
</comment>
<evidence type="ECO:0000256" key="2">
    <source>
        <dbReference type="ARBA" id="ARBA00022642"/>
    </source>
</evidence>
<dbReference type="InterPro" id="IPR052347">
    <property type="entry name" value="Isochorismatase_Nicotinamidase"/>
</dbReference>
<sequence length="204" mass="21646">MRRFVIVVDTQADFMHADGALSVAGAEALIGPLRAWLADLDPAETAGVLFTFDTHTAERFAGSPEAEQFPLHCERGSPGWENVLDMAAVAPGIPVYRIEKGVFDMWAEPDLVIEAIGSHEAQPRDAFFAALRAEGIAELTVIGVAADYCVRWAIDGAVAHGFTVEVPAALTRGIARPIAQVLAEDFAGKPVRLSEPAPANAQAG</sequence>
<evidence type="ECO:0000256" key="1">
    <source>
        <dbReference type="ARBA" id="ARBA00006336"/>
    </source>
</evidence>
<organism evidence="9 10">
    <name type="scientific">Sphingomonas trueperi</name>
    <dbReference type="NCBI Taxonomy" id="53317"/>
    <lineage>
        <taxon>Bacteria</taxon>
        <taxon>Pseudomonadati</taxon>
        <taxon>Pseudomonadota</taxon>
        <taxon>Alphaproteobacteria</taxon>
        <taxon>Sphingomonadales</taxon>
        <taxon>Sphingomonadaceae</taxon>
        <taxon>Sphingomonas</taxon>
    </lineage>
</organism>
<dbReference type="PANTHER" id="PTHR11080:SF2">
    <property type="entry name" value="LD05707P"/>
    <property type="match status" value="1"/>
</dbReference>
<evidence type="ECO:0000256" key="4">
    <source>
        <dbReference type="ARBA" id="ARBA00022801"/>
    </source>
</evidence>
<protein>
    <recommendedName>
        <fullName evidence="6">nicotinamidase</fullName>
        <ecNumber evidence="6">3.5.1.19</ecNumber>
    </recommendedName>
    <alternativeName>
        <fullName evidence="7">Nicotinamide deamidase</fullName>
    </alternativeName>
</protein>
<proteinExistence type="inferred from homology"/>
<feature type="domain" description="Isochorismatase-like" evidence="8">
    <location>
        <begin position="5"/>
        <end position="168"/>
    </location>
</feature>